<dbReference type="EMBL" id="ACLL01000068">
    <property type="protein sequence ID" value="EEW52657.1"/>
    <property type="molecule type" value="Genomic_DNA"/>
</dbReference>
<evidence type="ECO:0000256" key="2">
    <source>
        <dbReference type="SAM" id="MobiDB-lite"/>
    </source>
</evidence>
<evidence type="ECO:0000256" key="3">
    <source>
        <dbReference type="SAM" id="Phobius"/>
    </source>
</evidence>
<evidence type="ECO:0000313" key="4">
    <source>
        <dbReference type="EMBL" id="EEW52657.1"/>
    </source>
</evidence>
<dbReference type="Proteomes" id="UP000003675">
    <property type="component" value="Unassembled WGS sequence"/>
</dbReference>
<proteinExistence type="predicted"/>
<dbReference type="STRING" id="525309.HMPREF0494_2157"/>
<feature type="region of interest" description="Disordered" evidence="2">
    <location>
        <begin position="184"/>
        <end position="203"/>
    </location>
</feature>
<keyword evidence="3" id="KW-1133">Transmembrane helix</keyword>
<protein>
    <submittedName>
        <fullName evidence="4">Uncharacterized protein</fullName>
    </submittedName>
</protein>
<organism evidence="4 5">
    <name type="scientific">Limosilactobacillus antri DSM 16041</name>
    <dbReference type="NCBI Taxonomy" id="525309"/>
    <lineage>
        <taxon>Bacteria</taxon>
        <taxon>Bacillati</taxon>
        <taxon>Bacillota</taxon>
        <taxon>Bacilli</taxon>
        <taxon>Lactobacillales</taxon>
        <taxon>Lactobacillaceae</taxon>
        <taxon>Limosilactobacillus</taxon>
    </lineage>
</organism>
<keyword evidence="1" id="KW-0175">Coiled coil</keyword>
<keyword evidence="3" id="KW-0812">Transmembrane</keyword>
<comment type="caution">
    <text evidence="4">The sequence shown here is derived from an EMBL/GenBank/DDBJ whole genome shotgun (WGS) entry which is preliminary data.</text>
</comment>
<feature type="coiled-coil region" evidence="1">
    <location>
        <begin position="138"/>
        <end position="169"/>
    </location>
</feature>
<evidence type="ECO:0000256" key="1">
    <source>
        <dbReference type="SAM" id="Coils"/>
    </source>
</evidence>
<accession>C8PA13</accession>
<dbReference type="AlphaFoldDB" id="C8PA13"/>
<dbReference type="HOGENOM" id="CLU_942630_0_0_9"/>
<evidence type="ECO:0000313" key="5">
    <source>
        <dbReference type="Proteomes" id="UP000003675"/>
    </source>
</evidence>
<gene>
    <name evidence="4" type="ORF">HMPREF0494_2157</name>
</gene>
<sequence length="295" mass="33798">MERWNLTQQYKVSYLLSLNYDDLLTLLNNYRNQYYQLQKLNQELPSTKYQDELALYKQALYLQSKYATAHDKEHYNSLKSQIAALQQEREKLTTPINKKPFIIGTIIGTILTFGGILIILLIAFLIWKIMQNSKAEKIKAIDTKLAKLNEELISSAQELDAEIDSAYENSCFDLINELSGLDSSEDSSVATASNSSTGSADSSPYVEWKEEFNKTIAKNDPKYLRLKKLADQEIAENQVLQTKQQECEEQFIQLPGEFANNIAFVDFAINELNASQAMSWRELVRDYKSPLKADM</sequence>
<feature type="transmembrane region" description="Helical" evidence="3">
    <location>
        <begin position="101"/>
        <end position="127"/>
    </location>
</feature>
<keyword evidence="3" id="KW-0472">Membrane</keyword>
<reference evidence="4 5" key="1">
    <citation type="submission" date="2009-09" db="EMBL/GenBank/DDBJ databases">
        <authorList>
            <person name="Qin X."/>
            <person name="Bachman B."/>
            <person name="Battles P."/>
            <person name="Bell A."/>
            <person name="Bess C."/>
            <person name="Bickham C."/>
            <person name="Chaboub L."/>
            <person name="Chen D."/>
            <person name="Coyle M."/>
            <person name="Deiros D.R."/>
            <person name="Dinh H."/>
            <person name="Forbes L."/>
            <person name="Fowler G."/>
            <person name="Francisco L."/>
            <person name="Fu Q."/>
            <person name="Gubbala S."/>
            <person name="Hale W."/>
            <person name="Han Y."/>
            <person name="Hemphill L."/>
            <person name="Highlander S.K."/>
            <person name="Hirani K."/>
            <person name="Hogues M."/>
            <person name="Jackson L."/>
            <person name="Jakkamsetti A."/>
            <person name="Javaid M."/>
            <person name="Jiang H."/>
            <person name="Korchina V."/>
            <person name="Kovar C."/>
            <person name="Lara F."/>
            <person name="Lee S."/>
            <person name="Mata R."/>
            <person name="Mathew T."/>
            <person name="Moen C."/>
            <person name="Morales K."/>
            <person name="Munidasa M."/>
            <person name="Nazareth L."/>
            <person name="Ngo R."/>
            <person name="Nguyen L."/>
            <person name="Okwuonu G."/>
            <person name="Ongeri F."/>
            <person name="Patil S."/>
            <person name="Petrosino J."/>
            <person name="Pham C."/>
            <person name="Pham P."/>
            <person name="Pu L.-L."/>
            <person name="Puazo M."/>
            <person name="Raj R."/>
            <person name="Reid J."/>
            <person name="Rouhana J."/>
            <person name="Saada N."/>
            <person name="Shang Y."/>
            <person name="Simmons D."/>
            <person name="Thornton R."/>
            <person name="Warren J."/>
            <person name="Weissenberger G."/>
            <person name="Zhang J."/>
            <person name="Zhang L."/>
            <person name="Zhou C."/>
            <person name="Zhu D."/>
            <person name="Muzny D."/>
            <person name="Worley K."/>
            <person name="Gibbs R."/>
        </authorList>
    </citation>
    <scope>NUCLEOTIDE SEQUENCE [LARGE SCALE GENOMIC DNA]</scope>
    <source>
        <strain evidence="4 5">DSM 16041</strain>
    </source>
</reference>
<name>C8PA13_9LACO</name>